<evidence type="ECO:0000313" key="1">
    <source>
        <dbReference type="EMBL" id="KAH3779806.1"/>
    </source>
</evidence>
<dbReference type="AlphaFoldDB" id="A0A9D4EHI2"/>
<reference evidence="1" key="2">
    <citation type="submission" date="2020-11" db="EMBL/GenBank/DDBJ databases">
        <authorList>
            <person name="McCartney M.A."/>
            <person name="Auch B."/>
            <person name="Kono T."/>
            <person name="Mallez S."/>
            <person name="Becker A."/>
            <person name="Gohl D.M."/>
            <person name="Silverstein K.A.T."/>
            <person name="Koren S."/>
            <person name="Bechman K.B."/>
            <person name="Herman A."/>
            <person name="Abrahante J.E."/>
            <person name="Garbe J."/>
        </authorList>
    </citation>
    <scope>NUCLEOTIDE SEQUENCE</scope>
    <source>
        <strain evidence="1">Duluth1</strain>
        <tissue evidence="1">Whole animal</tissue>
    </source>
</reference>
<evidence type="ECO:0000313" key="2">
    <source>
        <dbReference type="Proteomes" id="UP000828390"/>
    </source>
</evidence>
<accession>A0A9D4EHI2</accession>
<comment type="caution">
    <text evidence="1">The sequence shown here is derived from an EMBL/GenBank/DDBJ whole genome shotgun (WGS) entry which is preliminary data.</text>
</comment>
<reference evidence="1" key="1">
    <citation type="journal article" date="2019" name="bioRxiv">
        <title>The Genome of the Zebra Mussel, Dreissena polymorpha: A Resource for Invasive Species Research.</title>
        <authorList>
            <person name="McCartney M.A."/>
            <person name="Auch B."/>
            <person name="Kono T."/>
            <person name="Mallez S."/>
            <person name="Zhang Y."/>
            <person name="Obille A."/>
            <person name="Becker A."/>
            <person name="Abrahante J.E."/>
            <person name="Garbe J."/>
            <person name="Badalamenti J.P."/>
            <person name="Herman A."/>
            <person name="Mangelson H."/>
            <person name="Liachko I."/>
            <person name="Sullivan S."/>
            <person name="Sone E.D."/>
            <person name="Koren S."/>
            <person name="Silverstein K.A.T."/>
            <person name="Beckman K.B."/>
            <person name="Gohl D.M."/>
        </authorList>
    </citation>
    <scope>NUCLEOTIDE SEQUENCE</scope>
    <source>
        <strain evidence="1">Duluth1</strain>
        <tissue evidence="1">Whole animal</tissue>
    </source>
</reference>
<gene>
    <name evidence="1" type="ORF">DPMN_157612</name>
</gene>
<protein>
    <submittedName>
        <fullName evidence="1">Uncharacterized protein</fullName>
    </submittedName>
</protein>
<name>A0A9D4EHI2_DREPO</name>
<keyword evidence="2" id="KW-1185">Reference proteome</keyword>
<sequence>MEAIAELSDDEYSAFFGEFFDLDNYVNNEPEESIETLVVSTMGGAKEVDHENEDERYENEILKTVSNVNTNSEVRKFRAVDIDSFLSENENENTEKKTNQAMKLFHSFLHYKEESRLAQFIPPGTLNEYTCEFLLSVTKKNGE</sequence>
<organism evidence="1 2">
    <name type="scientific">Dreissena polymorpha</name>
    <name type="common">Zebra mussel</name>
    <name type="synonym">Mytilus polymorpha</name>
    <dbReference type="NCBI Taxonomy" id="45954"/>
    <lineage>
        <taxon>Eukaryota</taxon>
        <taxon>Metazoa</taxon>
        <taxon>Spiralia</taxon>
        <taxon>Lophotrochozoa</taxon>
        <taxon>Mollusca</taxon>
        <taxon>Bivalvia</taxon>
        <taxon>Autobranchia</taxon>
        <taxon>Heteroconchia</taxon>
        <taxon>Euheterodonta</taxon>
        <taxon>Imparidentia</taxon>
        <taxon>Neoheterodontei</taxon>
        <taxon>Myida</taxon>
        <taxon>Dreissenoidea</taxon>
        <taxon>Dreissenidae</taxon>
        <taxon>Dreissena</taxon>
    </lineage>
</organism>
<dbReference type="EMBL" id="JAIWYP010000008">
    <property type="protein sequence ID" value="KAH3779806.1"/>
    <property type="molecule type" value="Genomic_DNA"/>
</dbReference>
<dbReference type="Proteomes" id="UP000828390">
    <property type="component" value="Unassembled WGS sequence"/>
</dbReference>
<proteinExistence type="predicted"/>